<dbReference type="PANTHER" id="PTHR23028:SF134">
    <property type="entry name" value="PUTATIVE (AFU_ORTHOLOGUE AFUA_4G08520)-RELATED"/>
    <property type="match status" value="1"/>
</dbReference>
<evidence type="ECO:0000256" key="1">
    <source>
        <dbReference type="SAM" id="Phobius"/>
    </source>
</evidence>
<dbReference type="InterPro" id="IPR050879">
    <property type="entry name" value="Acyltransferase_3"/>
</dbReference>
<keyword evidence="1" id="KW-0472">Membrane</keyword>
<evidence type="ECO:0000313" key="3">
    <source>
        <dbReference type="EMBL" id="KAK5948186.1"/>
    </source>
</evidence>
<reference evidence="3 4" key="1">
    <citation type="submission" date="2022-12" db="EMBL/GenBank/DDBJ databases">
        <title>Genomic features and morphological characterization of a novel Knufia sp. strain isolated from spacecraft assembly facility.</title>
        <authorList>
            <person name="Teixeira M."/>
            <person name="Chander A.M."/>
            <person name="Stajich J.E."/>
            <person name="Venkateswaran K."/>
        </authorList>
    </citation>
    <scope>NUCLEOTIDE SEQUENCE [LARGE SCALE GENOMIC DNA]</scope>
    <source>
        <strain evidence="3 4">FJI-L2-BK-P2</strain>
    </source>
</reference>
<feature type="transmembrane region" description="Helical" evidence="1">
    <location>
        <begin position="188"/>
        <end position="208"/>
    </location>
</feature>
<feature type="domain" description="Acyltransferase 3" evidence="2">
    <location>
        <begin position="17"/>
        <end position="228"/>
    </location>
</feature>
<feature type="transmembrane region" description="Helical" evidence="1">
    <location>
        <begin position="24"/>
        <end position="41"/>
    </location>
</feature>
<dbReference type="GO" id="GO:0016747">
    <property type="term" value="F:acyltransferase activity, transferring groups other than amino-acyl groups"/>
    <property type="evidence" value="ECO:0007669"/>
    <property type="project" value="InterPro"/>
</dbReference>
<dbReference type="AlphaFoldDB" id="A0AAN8I3C0"/>
<accession>A0AAN8I3C0</accession>
<evidence type="ECO:0000313" key="4">
    <source>
        <dbReference type="Proteomes" id="UP001316803"/>
    </source>
</evidence>
<dbReference type="Pfam" id="PF01757">
    <property type="entry name" value="Acyl_transf_3"/>
    <property type="match status" value="1"/>
</dbReference>
<keyword evidence="1" id="KW-1133">Transmembrane helix</keyword>
<dbReference type="EMBL" id="JAKLMC020000051">
    <property type="protein sequence ID" value="KAK5948186.1"/>
    <property type="molecule type" value="Genomic_DNA"/>
</dbReference>
<proteinExistence type="predicted"/>
<name>A0AAN8I3C0_9EURO</name>
<evidence type="ECO:0000259" key="2">
    <source>
        <dbReference type="Pfam" id="PF01757"/>
    </source>
</evidence>
<dbReference type="InterPro" id="IPR002656">
    <property type="entry name" value="Acyl_transf_3_dom"/>
</dbReference>
<dbReference type="Proteomes" id="UP001316803">
    <property type="component" value="Unassembled WGS sequence"/>
</dbReference>
<keyword evidence="1" id="KW-0812">Transmembrane</keyword>
<dbReference type="PANTHER" id="PTHR23028">
    <property type="entry name" value="ACETYLTRANSFERASE"/>
    <property type="match status" value="1"/>
</dbReference>
<protein>
    <recommendedName>
        <fullName evidence="2">Acyltransferase 3 domain-containing protein</fullName>
    </recommendedName>
</protein>
<keyword evidence="4" id="KW-1185">Reference proteome</keyword>
<comment type="caution">
    <text evidence="3">The sequence shown here is derived from an EMBL/GenBank/DDBJ whole genome shotgun (WGS) entry which is preliminary data.</text>
</comment>
<organism evidence="3 4">
    <name type="scientific">Knufia fluminis</name>
    <dbReference type="NCBI Taxonomy" id="191047"/>
    <lineage>
        <taxon>Eukaryota</taxon>
        <taxon>Fungi</taxon>
        <taxon>Dikarya</taxon>
        <taxon>Ascomycota</taxon>
        <taxon>Pezizomycotina</taxon>
        <taxon>Eurotiomycetes</taxon>
        <taxon>Chaetothyriomycetidae</taxon>
        <taxon>Chaetothyriales</taxon>
        <taxon>Trichomeriaceae</taxon>
        <taxon>Knufia</taxon>
    </lineage>
</organism>
<gene>
    <name evidence="3" type="ORF">OHC33_010734</name>
</gene>
<sequence>MGWTVNIFAKHGQFEHWFPYDPPAWTMAAELKGSLVVYGLLAVTAGMRVRHRIYLSIALGLLFLLTYQWELACFMSGLTLAAMDLEEITLIPNHSHSLSIPKRSQNTLHHTTFLLAWYILGQPHGTLDPEISYNTPGWYYLTQTLTPPIYYNNEFWRFWNVIGATLLIYAIFRINWVQRFLSRPTLRYMGQISFAFYLIHIPIAWTIGDRVARVLGVRRPDVDTVWDGLFVVPDFGLVGFSAGLICWQAVVLPLNVVLAAVVTRRFDEPSVRFSRFVAERVGLGG</sequence>
<feature type="transmembrane region" description="Helical" evidence="1">
    <location>
        <begin position="53"/>
        <end position="69"/>
    </location>
</feature>
<feature type="transmembrane region" description="Helical" evidence="1">
    <location>
        <begin position="158"/>
        <end position="176"/>
    </location>
</feature>
<feature type="transmembrane region" description="Helical" evidence="1">
    <location>
        <begin position="235"/>
        <end position="262"/>
    </location>
</feature>